<organism evidence="1">
    <name type="scientific">Salmonella newport</name>
    <dbReference type="NCBI Taxonomy" id="108619"/>
    <lineage>
        <taxon>Bacteria</taxon>
        <taxon>Pseudomonadati</taxon>
        <taxon>Pseudomonadota</taxon>
        <taxon>Gammaproteobacteria</taxon>
        <taxon>Enterobacterales</taxon>
        <taxon>Enterobacteriaceae</taxon>
        <taxon>Salmonella</taxon>
    </lineage>
</organism>
<protein>
    <submittedName>
        <fullName evidence="1">Uncharacterized protein</fullName>
    </submittedName>
</protein>
<dbReference type="AlphaFoldDB" id="A0A5U9KVR0"/>
<proteinExistence type="predicted"/>
<accession>A0A5U9KVR0</accession>
<dbReference type="Proteomes" id="UP000839726">
    <property type="component" value="Unassembled WGS sequence"/>
</dbReference>
<reference evidence="1" key="1">
    <citation type="submission" date="2018-07" db="EMBL/GenBank/DDBJ databases">
        <authorList>
            <person name="Ashton P.M."/>
            <person name="Dallman T."/>
            <person name="Nair S."/>
            <person name="De Pinna E."/>
            <person name="Peters T."/>
            <person name="Grant K."/>
        </authorList>
    </citation>
    <scope>NUCLEOTIDE SEQUENCE [LARGE SCALE GENOMIC DNA]</scope>
    <source>
        <strain evidence="1">436933</strain>
    </source>
</reference>
<comment type="caution">
    <text evidence="1">The sequence shown here is derived from an EMBL/GenBank/DDBJ whole genome shotgun (WGS) entry which is preliminary data.</text>
</comment>
<gene>
    <name evidence="1" type="ORF">DRY71_21790</name>
</gene>
<dbReference type="EMBL" id="AAGUYM010000033">
    <property type="protein sequence ID" value="EBS2695321.1"/>
    <property type="molecule type" value="Genomic_DNA"/>
</dbReference>
<evidence type="ECO:0000313" key="1">
    <source>
        <dbReference type="EMBL" id="EBS2695321.1"/>
    </source>
</evidence>
<sequence>MSEKLIKESRKVFLHLAELFYEMRINTLKETRPDEVEMLMVDDAFMEGIYKECIKNAGATFKKVARAEYYEQGHSVKMVDEEVVLITLRVNHKRR</sequence>
<name>A0A5U9KVR0_SALNE</name>